<proteinExistence type="inferred from homology"/>
<dbReference type="GO" id="GO:0006900">
    <property type="term" value="P:vesicle budding from membrane"/>
    <property type="evidence" value="ECO:0007669"/>
    <property type="project" value="TreeGrafter"/>
</dbReference>
<dbReference type="GO" id="GO:0043328">
    <property type="term" value="P:protein transport to vacuole involved in ubiquitin-dependent protein catabolic process via the multivesicular body sorting pathway"/>
    <property type="evidence" value="ECO:0007669"/>
    <property type="project" value="EnsemblFungi"/>
</dbReference>
<reference evidence="8" key="1">
    <citation type="submission" date="2013-12" db="EMBL/GenBank/DDBJ databases">
        <authorList>
            <person name="Genoscope - CEA"/>
        </authorList>
    </citation>
    <scope>NUCLEOTIDE SEQUENCE</scope>
    <source>
        <strain evidence="8">CBS 1993</strain>
    </source>
</reference>
<dbReference type="Pfam" id="PF03357">
    <property type="entry name" value="Snf7"/>
    <property type="match status" value="1"/>
</dbReference>
<gene>
    <name evidence="8" type="ORF">KUCA_T00004503001</name>
</gene>
<dbReference type="STRING" id="1382522.W6MX99"/>
<evidence type="ECO:0008006" key="10">
    <source>
        <dbReference type="Google" id="ProtNLM"/>
    </source>
</evidence>
<feature type="compositionally biased region" description="Acidic residues" evidence="7">
    <location>
        <begin position="151"/>
        <end position="160"/>
    </location>
</feature>
<comment type="subcellular location">
    <subcellularLocation>
        <location evidence="1">Endosome membrane</location>
    </subcellularLocation>
</comment>
<dbReference type="GO" id="GO:0000815">
    <property type="term" value="C:ESCRT III complex"/>
    <property type="evidence" value="ECO:0007669"/>
    <property type="project" value="TreeGrafter"/>
</dbReference>
<evidence type="ECO:0000256" key="3">
    <source>
        <dbReference type="ARBA" id="ARBA00022448"/>
    </source>
</evidence>
<evidence type="ECO:0000313" key="9">
    <source>
        <dbReference type="Proteomes" id="UP000019384"/>
    </source>
</evidence>
<feature type="region of interest" description="Disordered" evidence="7">
    <location>
        <begin position="149"/>
        <end position="217"/>
    </location>
</feature>
<comment type="similarity">
    <text evidence="2">Belongs to the SNF7 family.</text>
</comment>
<evidence type="ECO:0000256" key="1">
    <source>
        <dbReference type="ARBA" id="ARBA00004608"/>
    </source>
</evidence>
<dbReference type="PANTHER" id="PTHR22761:SF5">
    <property type="entry name" value="CHARGED MULTIVESICULAR BODY PROTEIN 6"/>
    <property type="match status" value="1"/>
</dbReference>
<keyword evidence="5" id="KW-0653">Protein transport</keyword>
<dbReference type="GeneID" id="34521898"/>
<evidence type="ECO:0000256" key="4">
    <source>
        <dbReference type="ARBA" id="ARBA00022753"/>
    </source>
</evidence>
<dbReference type="InterPro" id="IPR005024">
    <property type="entry name" value="Snf7_fam"/>
</dbReference>
<dbReference type="Proteomes" id="UP000019384">
    <property type="component" value="Unassembled WGS sequence"/>
</dbReference>
<dbReference type="OrthoDB" id="441172at2759"/>
<name>W6MX99_9ASCO</name>
<accession>W6MX99</accession>
<sequence>MGNAPSSGKPPKVTSQDRAILQLKLQRDKLNRSQQRIAAVVKREEQIARECVAKGNRQRALLALRKKKHQESMLGQVQSQADTLEQLIGTIEFKLIEKDVIYGLEQGNKVLKQLNQETSLDRVEKILDDTEEGIRYQQEVSDLLGEAMTQGEEDEVEEELERMAREAEAEKFPKVAESPLLPDAPSTVISEAGQEEAPVHAPETEPEPAPRHGPIAA</sequence>
<dbReference type="PANTHER" id="PTHR22761">
    <property type="entry name" value="CHARGED MULTIVESICULAR BODY PROTEIN"/>
    <property type="match status" value="1"/>
</dbReference>
<dbReference type="GO" id="GO:0005771">
    <property type="term" value="C:multivesicular body"/>
    <property type="evidence" value="ECO:0007669"/>
    <property type="project" value="TreeGrafter"/>
</dbReference>
<organism evidence="8 9">
    <name type="scientific">Kuraishia capsulata CBS 1993</name>
    <dbReference type="NCBI Taxonomy" id="1382522"/>
    <lineage>
        <taxon>Eukaryota</taxon>
        <taxon>Fungi</taxon>
        <taxon>Dikarya</taxon>
        <taxon>Ascomycota</taxon>
        <taxon>Saccharomycotina</taxon>
        <taxon>Pichiomycetes</taxon>
        <taxon>Pichiales</taxon>
        <taxon>Pichiaceae</taxon>
        <taxon>Kuraishia</taxon>
    </lineage>
</organism>
<feature type="compositionally biased region" description="Basic and acidic residues" evidence="7">
    <location>
        <begin position="161"/>
        <end position="174"/>
    </location>
</feature>
<protein>
    <recommendedName>
        <fullName evidence="10">Charged multivesicular body protein 6</fullName>
    </recommendedName>
</protein>
<keyword evidence="6" id="KW-0472">Membrane</keyword>
<dbReference type="AlphaFoldDB" id="W6MX99"/>
<dbReference type="Gene3D" id="1.10.287.1060">
    <property type="entry name" value="ESAT-6-like"/>
    <property type="match status" value="1"/>
</dbReference>
<evidence type="ECO:0000313" key="8">
    <source>
        <dbReference type="EMBL" id="CDK28520.1"/>
    </source>
</evidence>
<evidence type="ECO:0000256" key="7">
    <source>
        <dbReference type="SAM" id="MobiDB-lite"/>
    </source>
</evidence>
<evidence type="ECO:0000256" key="5">
    <source>
        <dbReference type="ARBA" id="ARBA00022927"/>
    </source>
</evidence>
<keyword evidence="4" id="KW-0967">Endosome</keyword>
<dbReference type="HOGENOM" id="CLU_086201_0_1_1"/>
<reference evidence="8" key="2">
    <citation type="submission" date="2014-02" db="EMBL/GenBank/DDBJ databases">
        <title>Complete DNA sequence of /Kuraishia capsulata/ illustrates novel genomic features among budding yeasts (/Saccharomycotina/).</title>
        <authorList>
            <person name="Morales L."/>
            <person name="Noel B."/>
            <person name="Porcel B."/>
            <person name="Marcet-Houben M."/>
            <person name="Hullo M-F."/>
            <person name="Sacerdot C."/>
            <person name="Tekaia F."/>
            <person name="Leh-Louis V."/>
            <person name="Despons L."/>
            <person name="Khanna V."/>
            <person name="Aury J-M."/>
            <person name="Barbe V."/>
            <person name="Couloux A."/>
            <person name="Labadie K."/>
            <person name="Pelletier E."/>
            <person name="Souciet J-L."/>
            <person name="Boekhout T."/>
            <person name="Gabaldon T."/>
            <person name="Wincker P."/>
            <person name="Dujon B."/>
        </authorList>
    </citation>
    <scope>NUCLEOTIDE SEQUENCE</scope>
    <source>
        <strain evidence="8">CBS 1993</strain>
    </source>
</reference>
<keyword evidence="3" id="KW-0813">Transport</keyword>
<dbReference type="EMBL" id="HG793129">
    <property type="protein sequence ID" value="CDK28520.1"/>
    <property type="molecule type" value="Genomic_DNA"/>
</dbReference>
<keyword evidence="9" id="KW-1185">Reference proteome</keyword>
<evidence type="ECO:0000256" key="2">
    <source>
        <dbReference type="ARBA" id="ARBA00006190"/>
    </source>
</evidence>
<evidence type="ECO:0000256" key="6">
    <source>
        <dbReference type="ARBA" id="ARBA00023136"/>
    </source>
</evidence>
<dbReference type="RefSeq" id="XP_022460510.1">
    <property type="nucleotide sequence ID" value="XM_022601245.1"/>
</dbReference>